<dbReference type="Proteomes" id="UP000004810">
    <property type="component" value="Unassembled WGS sequence"/>
</dbReference>
<dbReference type="InterPro" id="IPR001254">
    <property type="entry name" value="Trypsin_dom"/>
</dbReference>
<evidence type="ECO:0000259" key="1">
    <source>
        <dbReference type="Pfam" id="PF00089"/>
    </source>
</evidence>
<dbReference type="GO" id="GO:0006508">
    <property type="term" value="P:proteolysis"/>
    <property type="evidence" value="ECO:0007669"/>
    <property type="project" value="InterPro"/>
</dbReference>
<dbReference type="InterPro" id="IPR009003">
    <property type="entry name" value="Peptidase_S1_PA"/>
</dbReference>
<sequence length="104" mass="12064">MVLFVDETAELLSRLTTEELERLWMRCRADNMNDFHVRMLLGCSGTMISDRHVLTAAHCFIQKDCEQRTVTQIFSSKKWKVYYGGGCLPFSKDVCSDFQQMARS</sequence>
<name>J9F1E7_WUCBA</name>
<dbReference type="Gene3D" id="2.40.10.10">
    <property type="entry name" value="Trypsin-like serine proteases"/>
    <property type="match status" value="1"/>
</dbReference>
<organism evidence="2 3">
    <name type="scientific">Wuchereria bancrofti</name>
    <dbReference type="NCBI Taxonomy" id="6293"/>
    <lineage>
        <taxon>Eukaryota</taxon>
        <taxon>Metazoa</taxon>
        <taxon>Ecdysozoa</taxon>
        <taxon>Nematoda</taxon>
        <taxon>Chromadorea</taxon>
        <taxon>Rhabditida</taxon>
        <taxon>Spirurina</taxon>
        <taxon>Spiruromorpha</taxon>
        <taxon>Filarioidea</taxon>
        <taxon>Onchocercidae</taxon>
        <taxon>Wuchereria</taxon>
    </lineage>
</organism>
<gene>
    <name evidence="2" type="ORF">WUBG_00377</name>
</gene>
<protein>
    <recommendedName>
        <fullName evidence="1">Peptidase S1 domain-containing protein</fullName>
    </recommendedName>
</protein>
<dbReference type="InterPro" id="IPR043504">
    <property type="entry name" value="Peptidase_S1_PA_chymotrypsin"/>
</dbReference>
<accession>J9F1E7</accession>
<dbReference type="Pfam" id="PF00089">
    <property type="entry name" value="Trypsin"/>
    <property type="match status" value="1"/>
</dbReference>
<evidence type="ECO:0000313" key="2">
    <source>
        <dbReference type="EMBL" id="EJW88716.1"/>
    </source>
</evidence>
<feature type="domain" description="Peptidase S1" evidence="1">
    <location>
        <begin position="41"/>
        <end position="67"/>
    </location>
</feature>
<dbReference type="SUPFAM" id="SSF50494">
    <property type="entry name" value="Trypsin-like serine proteases"/>
    <property type="match status" value="1"/>
</dbReference>
<comment type="caution">
    <text evidence="2">The sequence shown here is derived from an EMBL/GenBank/DDBJ whole genome shotgun (WGS) entry which is preliminary data.</text>
</comment>
<dbReference type="AlphaFoldDB" id="J9F1E7"/>
<dbReference type="GO" id="GO:0004252">
    <property type="term" value="F:serine-type endopeptidase activity"/>
    <property type="evidence" value="ECO:0007669"/>
    <property type="project" value="InterPro"/>
</dbReference>
<proteinExistence type="predicted"/>
<evidence type="ECO:0000313" key="3">
    <source>
        <dbReference type="Proteomes" id="UP000004810"/>
    </source>
</evidence>
<dbReference type="EMBL" id="ADBV01000058">
    <property type="protein sequence ID" value="EJW88716.1"/>
    <property type="molecule type" value="Genomic_DNA"/>
</dbReference>
<reference evidence="3" key="1">
    <citation type="submission" date="2012-08" db="EMBL/GenBank/DDBJ databases">
        <title>The Genome Sequence of Wuchereria bancrofti.</title>
        <authorList>
            <person name="Nutman T.B."/>
            <person name="Fink D.L."/>
            <person name="Russ C."/>
            <person name="Young S."/>
            <person name="Zeng Q."/>
            <person name="Koehrsen M."/>
            <person name="Alvarado L."/>
            <person name="Berlin A."/>
            <person name="Chapman S.B."/>
            <person name="Chen Z."/>
            <person name="Freedman E."/>
            <person name="Gellesch M."/>
            <person name="Goldberg J."/>
            <person name="Griggs A."/>
            <person name="Gujja S."/>
            <person name="Heilman E.R."/>
            <person name="Heiman D."/>
            <person name="Hepburn T."/>
            <person name="Howarth C."/>
            <person name="Jen D."/>
            <person name="Larson L."/>
            <person name="Lewis B."/>
            <person name="Mehta T."/>
            <person name="Park D."/>
            <person name="Pearson M."/>
            <person name="Roberts A."/>
            <person name="Saif S."/>
            <person name="Shea T."/>
            <person name="Shenoy N."/>
            <person name="Sisk P."/>
            <person name="Stolte C."/>
            <person name="Sykes S."/>
            <person name="Walk T."/>
            <person name="White J."/>
            <person name="Yandava C."/>
            <person name="Haas B."/>
            <person name="Henn M.R."/>
            <person name="Nusbaum C."/>
            <person name="Birren B."/>
        </authorList>
    </citation>
    <scope>NUCLEOTIDE SEQUENCE [LARGE SCALE GENOMIC DNA]</scope>
    <source>
        <strain evidence="3">NA</strain>
    </source>
</reference>
<feature type="non-terminal residue" evidence="2">
    <location>
        <position position="104"/>
    </location>
</feature>